<evidence type="ECO:0000256" key="2">
    <source>
        <dbReference type="ARBA" id="ARBA00012737"/>
    </source>
</evidence>
<gene>
    <name evidence="5" type="ORF">J421_0874</name>
</gene>
<evidence type="ECO:0000313" key="6">
    <source>
        <dbReference type="Proteomes" id="UP000019151"/>
    </source>
</evidence>
<dbReference type="PANTHER" id="PTHR43284:SF1">
    <property type="entry name" value="ASPARAGINE SYNTHETASE"/>
    <property type="match status" value="1"/>
</dbReference>
<dbReference type="AlphaFoldDB" id="W0RC91"/>
<sequence>MARTGSLIAAIARRTDIRSTSLPLTARTQRSPIASFLLVSDPDPARRDAFLARAATSLAPVPGLRGGRVDVGCATIVWRAAASAPVSVWRAAVEGGAGAAGVVWGDALGDGDRGRASASDVARAWTGPGAHNAAFDGFHAAAVVRGEEIVVGADLLGLFPVYHASAGEVRLVGSSPEPFRAHPSFRDALDADALLGHLLTGGPFDGRALLAGVRRLSPGALLRWRARAAPRETRQYALPEYDATETAPFADQVERFDAALAEAVRRHTAPHPRVAVLLSGGRDSRMLAGYLAERRSPVGAVTLGAPGDNEARCAAGAARALGIPHHVHAAPFDAYPRWAERSARWEQLGGGMSSMHTWGTLDALAPLGDDAALMSGYLFDIRHLGARPPERDAMLAWAAARAVAPDRLRALLRDDAARARVADVTHAIARDYDATTTDPSERSWRWFVRAYCRFHAGSVPWRMSFGAWPVLPVLDRALFATTLALPRASLAERRLQDALFRRRFPQLARLPFDHNAHDVQPLTPSLGWRVRAALGRLRPASTHRAGWARERRYYVRVYDFDNPGWRAVREAAEPARPLLAEWFDPAALAELVPPPARDASHRDPIRDGFGPKLLVGFMLWRALRDAGVQGDPACG</sequence>
<dbReference type="GO" id="GO:0005829">
    <property type="term" value="C:cytosol"/>
    <property type="evidence" value="ECO:0007669"/>
    <property type="project" value="TreeGrafter"/>
</dbReference>
<dbReference type="Pfam" id="PF00733">
    <property type="entry name" value="Asn_synthase"/>
    <property type="match status" value="1"/>
</dbReference>
<keyword evidence="6" id="KW-1185">Reference proteome</keyword>
<dbReference type="InterPro" id="IPR051786">
    <property type="entry name" value="ASN_synthetase/amidase"/>
</dbReference>
<organism evidence="5 6">
    <name type="scientific">Gemmatirosa kalamazoonensis</name>
    <dbReference type="NCBI Taxonomy" id="861299"/>
    <lineage>
        <taxon>Bacteria</taxon>
        <taxon>Pseudomonadati</taxon>
        <taxon>Gemmatimonadota</taxon>
        <taxon>Gemmatimonadia</taxon>
        <taxon>Gemmatimonadales</taxon>
        <taxon>Gemmatimonadaceae</taxon>
        <taxon>Gemmatirosa</taxon>
    </lineage>
</organism>
<dbReference type="HOGENOM" id="CLU_430704_0_0_0"/>
<comment type="catalytic activity">
    <reaction evidence="3">
        <text>L-aspartate + L-glutamine + ATP + H2O = L-asparagine + L-glutamate + AMP + diphosphate + H(+)</text>
        <dbReference type="Rhea" id="RHEA:12228"/>
        <dbReference type="ChEBI" id="CHEBI:15377"/>
        <dbReference type="ChEBI" id="CHEBI:15378"/>
        <dbReference type="ChEBI" id="CHEBI:29985"/>
        <dbReference type="ChEBI" id="CHEBI:29991"/>
        <dbReference type="ChEBI" id="CHEBI:30616"/>
        <dbReference type="ChEBI" id="CHEBI:33019"/>
        <dbReference type="ChEBI" id="CHEBI:58048"/>
        <dbReference type="ChEBI" id="CHEBI:58359"/>
        <dbReference type="ChEBI" id="CHEBI:456215"/>
        <dbReference type="EC" id="6.3.5.4"/>
    </reaction>
</comment>
<evidence type="ECO:0000313" key="5">
    <source>
        <dbReference type="EMBL" id="AHG88411.1"/>
    </source>
</evidence>
<feature type="domain" description="Asparagine synthetase" evidence="4">
    <location>
        <begin position="256"/>
        <end position="358"/>
    </location>
</feature>
<dbReference type="RefSeq" id="WP_025409951.1">
    <property type="nucleotide sequence ID" value="NZ_CP007128.1"/>
</dbReference>
<dbReference type="Proteomes" id="UP000019151">
    <property type="component" value="Chromosome"/>
</dbReference>
<dbReference type="Gene3D" id="3.40.50.620">
    <property type="entry name" value="HUPs"/>
    <property type="match status" value="1"/>
</dbReference>
<dbReference type="KEGG" id="gba:J421_0874"/>
<dbReference type="InterPro" id="IPR014729">
    <property type="entry name" value="Rossmann-like_a/b/a_fold"/>
</dbReference>
<dbReference type="PANTHER" id="PTHR43284">
    <property type="entry name" value="ASPARAGINE SYNTHETASE (GLUTAMINE-HYDROLYZING)"/>
    <property type="match status" value="1"/>
</dbReference>
<dbReference type="SUPFAM" id="SSF52402">
    <property type="entry name" value="Adenine nucleotide alpha hydrolases-like"/>
    <property type="match status" value="1"/>
</dbReference>
<dbReference type="InParanoid" id="W0RC91"/>
<dbReference type="EMBL" id="CP007128">
    <property type="protein sequence ID" value="AHG88411.1"/>
    <property type="molecule type" value="Genomic_DNA"/>
</dbReference>
<reference evidence="5 6" key="1">
    <citation type="journal article" date="2014" name="Genome Announc.">
        <title>Genome Sequence and Methylome of Soil Bacterium Gemmatirosa kalamazoonensis KBS708T, a Member of the Rarely Cultivated Gemmatimonadetes Phylum.</title>
        <authorList>
            <person name="Debruyn J.M."/>
            <person name="Radosevich M."/>
            <person name="Wommack K.E."/>
            <person name="Polson S.W."/>
            <person name="Hauser L.J."/>
            <person name="Fawaz M.N."/>
            <person name="Korlach J."/>
            <person name="Tsai Y.C."/>
        </authorList>
    </citation>
    <scope>NUCLEOTIDE SEQUENCE [LARGE SCALE GENOMIC DNA]</scope>
    <source>
        <strain evidence="5 6">KBS708</strain>
    </source>
</reference>
<dbReference type="STRING" id="861299.J421_0874"/>
<dbReference type="GO" id="GO:0004066">
    <property type="term" value="F:asparagine synthase (glutamine-hydrolyzing) activity"/>
    <property type="evidence" value="ECO:0007669"/>
    <property type="project" value="UniProtKB-EC"/>
</dbReference>
<evidence type="ECO:0000256" key="3">
    <source>
        <dbReference type="ARBA" id="ARBA00048741"/>
    </source>
</evidence>
<comment type="pathway">
    <text evidence="1">Amino-acid biosynthesis; L-asparagine biosynthesis; L-asparagine from L-aspartate (L-Gln route): step 1/1.</text>
</comment>
<dbReference type="SUPFAM" id="SSF56235">
    <property type="entry name" value="N-terminal nucleophile aminohydrolases (Ntn hydrolases)"/>
    <property type="match status" value="1"/>
</dbReference>
<protein>
    <recommendedName>
        <fullName evidence="2">asparagine synthase (glutamine-hydrolyzing)</fullName>
        <ecNumber evidence="2">6.3.5.4</ecNumber>
    </recommendedName>
</protein>
<dbReference type="OrthoDB" id="581029at2"/>
<dbReference type="GO" id="GO:0006529">
    <property type="term" value="P:asparagine biosynthetic process"/>
    <property type="evidence" value="ECO:0007669"/>
    <property type="project" value="InterPro"/>
</dbReference>
<dbReference type="InterPro" id="IPR001962">
    <property type="entry name" value="Asn_synthase"/>
</dbReference>
<dbReference type="InterPro" id="IPR029055">
    <property type="entry name" value="Ntn_hydrolases_N"/>
</dbReference>
<dbReference type="eggNOG" id="COG0367">
    <property type="taxonomic scope" value="Bacteria"/>
</dbReference>
<accession>W0RC91</accession>
<dbReference type="EC" id="6.3.5.4" evidence="2"/>
<proteinExistence type="predicted"/>
<name>W0RC91_9BACT</name>
<evidence type="ECO:0000256" key="1">
    <source>
        <dbReference type="ARBA" id="ARBA00005187"/>
    </source>
</evidence>
<evidence type="ECO:0000259" key="4">
    <source>
        <dbReference type="Pfam" id="PF00733"/>
    </source>
</evidence>